<name>A0ACB7SRF2_HYAAI</name>
<protein>
    <submittedName>
        <fullName evidence="1">Uncharacterized protein</fullName>
    </submittedName>
</protein>
<dbReference type="EMBL" id="CM023483">
    <property type="protein sequence ID" value="KAH6937190.1"/>
    <property type="molecule type" value="Genomic_DNA"/>
</dbReference>
<keyword evidence="2" id="KW-1185">Reference proteome</keyword>
<sequence length="379" mass="43408">MAFAQKLAASVANNISALVFGQRYELEDPRCHYIEGLVTKFLRYGSILSVLDFLPTVRAVCSYIPNTRMFIAKDVMKKMKEAIRRVLQTEVKNREKCMEDYFERDFVDGYMRKMDENKDMNSHFSLRHLEGNAINLYGAATNTVRTAILWNLYIAASDPDGMQSRVQREIDSVIGREKPVVWEDRHRLPYTMASVLETLRWRTTAPIGIHRVAMSDTKVCGYDISAGTFVIANLWSVHNDPAYWRNPREYDPTRFLKSDGTELAEKPQAFLPFSEEIQCFVNHLASAEGEPMAFAQKLAASVANNISALVSGKRYDLQDPRCHYIEGLVTKFLRYGSVLSVLDFLPTVRSVCSYIPNTRLCILKQVMKEMKEAIRRVLQ</sequence>
<evidence type="ECO:0000313" key="1">
    <source>
        <dbReference type="EMBL" id="KAH6937190.1"/>
    </source>
</evidence>
<gene>
    <name evidence="1" type="ORF">HPB50_025836</name>
</gene>
<comment type="caution">
    <text evidence="1">The sequence shown here is derived from an EMBL/GenBank/DDBJ whole genome shotgun (WGS) entry which is preliminary data.</text>
</comment>
<organism evidence="1 2">
    <name type="scientific">Hyalomma asiaticum</name>
    <name type="common">Tick</name>
    <dbReference type="NCBI Taxonomy" id="266040"/>
    <lineage>
        <taxon>Eukaryota</taxon>
        <taxon>Metazoa</taxon>
        <taxon>Ecdysozoa</taxon>
        <taxon>Arthropoda</taxon>
        <taxon>Chelicerata</taxon>
        <taxon>Arachnida</taxon>
        <taxon>Acari</taxon>
        <taxon>Parasitiformes</taxon>
        <taxon>Ixodida</taxon>
        <taxon>Ixodoidea</taxon>
        <taxon>Ixodidae</taxon>
        <taxon>Hyalomminae</taxon>
        <taxon>Hyalomma</taxon>
    </lineage>
</organism>
<dbReference type="Proteomes" id="UP000821845">
    <property type="component" value="Chromosome 3"/>
</dbReference>
<evidence type="ECO:0000313" key="2">
    <source>
        <dbReference type="Proteomes" id="UP000821845"/>
    </source>
</evidence>
<accession>A0ACB7SRF2</accession>
<proteinExistence type="predicted"/>
<reference evidence="1" key="1">
    <citation type="submission" date="2020-05" db="EMBL/GenBank/DDBJ databases">
        <title>Large-scale comparative analyses of tick genomes elucidate their genetic diversity and vector capacities.</title>
        <authorList>
            <person name="Jia N."/>
            <person name="Wang J."/>
            <person name="Shi W."/>
            <person name="Du L."/>
            <person name="Sun Y."/>
            <person name="Zhan W."/>
            <person name="Jiang J."/>
            <person name="Wang Q."/>
            <person name="Zhang B."/>
            <person name="Ji P."/>
            <person name="Sakyi L.B."/>
            <person name="Cui X."/>
            <person name="Yuan T."/>
            <person name="Jiang B."/>
            <person name="Yang W."/>
            <person name="Lam T.T.-Y."/>
            <person name="Chang Q."/>
            <person name="Ding S."/>
            <person name="Wang X."/>
            <person name="Zhu J."/>
            <person name="Ruan X."/>
            <person name="Zhao L."/>
            <person name="Wei J."/>
            <person name="Que T."/>
            <person name="Du C."/>
            <person name="Cheng J."/>
            <person name="Dai P."/>
            <person name="Han X."/>
            <person name="Huang E."/>
            <person name="Gao Y."/>
            <person name="Liu J."/>
            <person name="Shao H."/>
            <person name="Ye R."/>
            <person name="Li L."/>
            <person name="Wei W."/>
            <person name="Wang X."/>
            <person name="Wang C."/>
            <person name="Yang T."/>
            <person name="Huo Q."/>
            <person name="Li W."/>
            <person name="Guo W."/>
            <person name="Chen H."/>
            <person name="Zhou L."/>
            <person name="Ni X."/>
            <person name="Tian J."/>
            <person name="Zhou Y."/>
            <person name="Sheng Y."/>
            <person name="Liu T."/>
            <person name="Pan Y."/>
            <person name="Xia L."/>
            <person name="Li J."/>
            <person name="Zhao F."/>
            <person name="Cao W."/>
        </authorList>
    </citation>
    <scope>NUCLEOTIDE SEQUENCE</scope>
    <source>
        <strain evidence="1">Hyas-2018</strain>
    </source>
</reference>